<evidence type="ECO:0000256" key="2">
    <source>
        <dbReference type="SAM" id="Phobius"/>
    </source>
</evidence>
<dbReference type="PANTHER" id="PTHR11388">
    <property type="entry name" value="ORGANIC ANION TRANSPORTER"/>
    <property type="match status" value="1"/>
</dbReference>
<sequence length="141" mass="15869">MACLLWQTDCENEGSCFFYDNEKMSYLAMSIMLCGNVTTAFFIFLSLRMYRTTSAKIATDQNKPADNSFRESDTLTTAEYNRDSFLSGEKVTAEVNKDSGNHFSDGRNQLSMSCVKQCRLESPESRPDSLDNSNNTLTTSL</sequence>
<evidence type="ECO:0000256" key="1">
    <source>
        <dbReference type="SAM" id="MobiDB-lite"/>
    </source>
</evidence>
<dbReference type="AlphaFoldDB" id="A0A210PKD7"/>
<keyword evidence="2" id="KW-1133">Transmembrane helix</keyword>
<gene>
    <name evidence="3" type="ORF">KP79_PYT25935</name>
</gene>
<evidence type="ECO:0000313" key="3">
    <source>
        <dbReference type="EMBL" id="OWF36951.1"/>
    </source>
</evidence>
<feature type="region of interest" description="Disordered" evidence="1">
    <location>
        <begin position="122"/>
        <end position="141"/>
    </location>
</feature>
<comment type="caution">
    <text evidence="3">The sequence shown here is derived from an EMBL/GenBank/DDBJ whole genome shotgun (WGS) entry which is preliminary data.</text>
</comment>
<dbReference type="GO" id="GO:0055085">
    <property type="term" value="P:transmembrane transport"/>
    <property type="evidence" value="ECO:0007669"/>
    <property type="project" value="InterPro"/>
</dbReference>
<dbReference type="InterPro" id="IPR004156">
    <property type="entry name" value="OATP"/>
</dbReference>
<keyword evidence="2" id="KW-0812">Transmembrane</keyword>
<evidence type="ECO:0000313" key="4">
    <source>
        <dbReference type="Proteomes" id="UP000242188"/>
    </source>
</evidence>
<organism evidence="3 4">
    <name type="scientific">Mizuhopecten yessoensis</name>
    <name type="common">Japanese scallop</name>
    <name type="synonym">Patinopecten yessoensis</name>
    <dbReference type="NCBI Taxonomy" id="6573"/>
    <lineage>
        <taxon>Eukaryota</taxon>
        <taxon>Metazoa</taxon>
        <taxon>Spiralia</taxon>
        <taxon>Lophotrochozoa</taxon>
        <taxon>Mollusca</taxon>
        <taxon>Bivalvia</taxon>
        <taxon>Autobranchia</taxon>
        <taxon>Pteriomorphia</taxon>
        <taxon>Pectinida</taxon>
        <taxon>Pectinoidea</taxon>
        <taxon>Pectinidae</taxon>
        <taxon>Mizuhopecten</taxon>
    </lineage>
</organism>
<protein>
    <submittedName>
        <fullName evidence="3">Solute carrier organic anion transporter family member 4A1</fullName>
    </submittedName>
</protein>
<dbReference type="EMBL" id="NEDP02072956">
    <property type="protein sequence ID" value="OWF36951.1"/>
    <property type="molecule type" value="Genomic_DNA"/>
</dbReference>
<feature type="transmembrane region" description="Helical" evidence="2">
    <location>
        <begin position="26"/>
        <end position="47"/>
    </location>
</feature>
<reference evidence="3 4" key="1">
    <citation type="journal article" date="2017" name="Nat. Ecol. Evol.">
        <title>Scallop genome provides insights into evolution of bilaterian karyotype and development.</title>
        <authorList>
            <person name="Wang S."/>
            <person name="Zhang J."/>
            <person name="Jiao W."/>
            <person name="Li J."/>
            <person name="Xun X."/>
            <person name="Sun Y."/>
            <person name="Guo X."/>
            <person name="Huan P."/>
            <person name="Dong B."/>
            <person name="Zhang L."/>
            <person name="Hu X."/>
            <person name="Sun X."/>
            <person name="Wang J."/>
            <person name="Zhao C."/>
            <person name="Wang Y."/>
            <person name="Wang D."/>
            <person name="Huang X."/>
            <person name="Wang R."/>
            <person name="Lv J."/>
            <person name="Li Y."/>
            <person name="Zhang Z."/>
            <person name="Liu B."/>
            <person name="Lu W."/>
            <person name="Hui Y."/>
            <person name="Liang J."/>
            <person name="Zhou Z."/>
            <person name="Hou R."/>
            <person name="Li X."/>
            <person name="Liu Y."/>
            <person name="Li H."/>
            <person name="Ning X."/>
            <person name="Lin Y."/>
            <person name="Zhao L."/>
            <person name="Xing Q."/>
            <person name="Dou J."/>
            <person name="Li Y."/>
            <person name="Mao J."/>
            <person name="Guo H."/>
            <person name="Dou H."/>
            <person name="Li T."/>
            <person name="Mu C."/>
            <person name="Jiang W."/>
            <person name="Fu Q."/>
            <person name="Fu X."/>
            <person name="Miao Y."/>
            <person name="Liu J."/>
            <person name="Yu Q."/>
            <person name="Li R."/>
            <person name="Liao H."/>
            <person name="Li X."/>
            <person name="Kong Y."/>
            <person name="Jiang Z."/>
            <person name="Chourrout D."/>
            <person name="Li R."/>
            <person name="Bao Z."/>
        </authorList>
    </citation>
    <scope>NUCLEOTIDE SEQUENCE [LARGE SCALE GENOMIC DNA]</scope>
    <source>
        <strain evidence="3 4">PY_sf001</strain>
    </source>
</reference>
<keyword evidence="4" id="KW-1185">Reference proteome</keyword>
<name>A0A210PKD7_MIZYE</name>
<accession>A0A210PKD7</accession>
<proteinExistence type="predicted"/>
<dbReference type="GO" id="GO:0016020">
    <property type="term" value="C:membrane"/>
    <property type="evidence" value="ECO:0007669"/>
    <property type="project" value="InterPro"/>
</dbReference>
<feature type="compositionally biased region" description="Polar residues" evidence="1">
    <location>
        <begin position="130"/>
        <end position="141"/>
    </location>
</feature>
<keyword evidence="2" id="KW-0472">Membrane</keyword>
<dbReference type="PANTHER" id="PTHR11388:SF100">
    <property type="entry name" value="SOLUTE CARRIER ORGANIC ANION TRANSPORTER FAMILY MEMBER 4A1"/>
    <property type="match status" value="1"/>
</dbReference>
<dbReference type="Proteomes" id="UP000242188">
    <property type="component" value="Unassembled WGS sequence"/>
</dbReference>